<dbReference type="AlphaFoldDB" id="A0A0W8E526"/>
<organism evidence="1">
    <name type="scientific">hydrocarbon metagenome</name>
    <dbReference type="NCBI Taxonomy" id="938273"/>
    <lineage>
        <taxon>unclassified sequences</taxon>
        <taxon>metagenomes</taxon>
        <taxon>ecological metagenomes</taxon>
    </lineage>
</organism>
<evidence type="ECO:0000313" key="1">
    <source>
        <dbReference type="EMBL" id="KUG03748.1"/>
    </source>
</evidence>
<dbReference type="EMBL" id="LNQE01001869">
    <property type="protein sequence ID" value="KUG03748.1"/>
    <property type="molecule type" value="Genomic_DNA"/>
</dbReference>
<proteinExistence type="predicted"/>
<protein>
    <submittedName>
        <fullName evidence="1">Uncharacterized protein</fullName>
    </submittedName>
</protein>
<reference evidence="1" key="1">
    <citation type="journal article" date="2015" name="Proc. Natl. Acad. Sci. U.S.A.">
        <title>Networks of energetic and metabolic interactions define dynamics in microbial communities.</title>
        <authorList>
            <person name="Embree M."/>
            <person name="Liu J.K."/>
            <person name="Al-Bassam M.M."/>
            <person name="Zengler K."/>
        </authorList>
    </citation>
    <scope>NUCLEOTIDE SEQUENCE</scope>
</reference>
<comment type="caution">
    <text evidence="1">The sequence shown here is derived from an EMBL/GenBank/DDBJ whole genome shotgun (WGS) entry which is preliminary data.</text>
</comment>
<accession>A0A0W8E526</accession>
<sequence>MMVVNNIYYVNQGRINEKLKYAPFFIACLQVVIQATDRHV</sequence>
<name>A0A0W8E526_9ZZZZ</name>
<gene>
    <name evidence="1" type="ORF">ASZ90_018841</name>
</gene>